<dbReference type="PRINTS" id="PR00348">
    <property type="entry name" value="UBIQUITIN"/>
</dbReference>
<dbReference type="PANTHER" id="PTHR43948">
    <property type="entry name" value="DNAJ HOMOLOG SUBFAMILY B"/>
    <property type="match status" value="1"/>
</dbReference>
<protein>
    <submittedName>
        <fullName evidence="3">UBB protein</fullName>
    </submittedName>
</protein>
<dbReference type="CDD" id="cd17039">
    <property type="entry name" value="Ubl_ubiquitin_like"/>
    <property type="match status" value="3"/>
</dbReference>
<keyword evidence="4" id="KW-1185">Reference proteome</keyword>
<evidence type="ECO:0000259" key="2">
    <source>
        <dbReference type="PROSITE" id="PS50076"/>
    </source>
</evidence>
<organism evidence="3 4">
    <name type="scientific">Symbiodinium pilosum</name>
    <name type="common">Dinoflagellate</name>
    <dbReference type="NCBI Taxonomy" id="2952"/>
    <lineage>
        <taxon>Eukaryota</taxon>
        <taxon>Sar</taxon>
        <taxon>Alveolata</taxon>
        <taxon>Dinophyceae</taxon>
        <taxon>Suessiales</taxon>
        <taxon>Symbiodiniaceae</taxon>
        <taxon>Symbiodinium</taxon>
    </lineage>
</organism>
<dbReference type="SUPFAM" id="SSF46565">
    <property type="entry name" value="Chaperone J-domain"/>
    <property type="match status" value="1"/>
</dbReference>
<dbReference type="GO" id="GO:0044183">
    <property type="term" value="F:protein folding chaperone"/>
    <property type="evidence" value="ECO:0007669"/>
    <property type="project" value="TreeGrafter"/>
</dbReference>
<dbReference type="PROSITE" id="PS00636">
    <property type="entry name" value="DNAJ_1"/>
    <property type="match status" value="1"/>
</dbReference>
<proteinExistence type="predicted"/>
<dbReference type="SUPFAM" id="SSF54236">
    <property type="entry name" value="Ubiquitin-like"/>
    <property type="match status" value="3"/>
</dbReference>
<dbReference type="PROSITE" id="PS50076">
    <property type="entry name" value="DNAJ_2"/>
    <property type="match status" value="1"/>
</dbReference>
<dbReference type="PRINTS" id="PR00625">
    <property type="entry name" value="JDOMAIN"/>
</dbReference>
<dbReference type="PROSITE" id="PS50053">
    <property type="entry name" value="UBIQUITIN_2"/>
    <property type="match status" value="3"/>
</dbReference>
<comment type="caution">
    <text evidence="3">The sequence shown here is derived from an EMBL/GenBank/DDBJ whole genome shotgun (WGS) entry which is preliminary data.</text>
</comment>
<dbReference type="SMART" id="SM00213">
    <property type="entry name" value="UBQ"/>
    <property type="match status" value="3"/>
</dbReference>
<feature type="domain" description="J" evidence="2">
    <location>
        <begin position="11"/>
        <end position="77"/>
    </location>
</feature>
<dbReference type="GO" id="GO:0051087">
    <property type="term" value="F:protein-folding chaperone binding"/>
    <property type="evidence" value="ECO:0007669"/>
    <property type="project" value="TreeGrafter"/>
</dbReference>
<reference evidence="3" key="1">
    <citation type="submission" date="2021-02" db="EMBL/GenBank/DDBJ databases">
        <authorList>
            <person name="Dougan E. K."/>
            <person name="Rhodes N."/>
            <person name="Thang M."/>
            <person name="Chan C."/>
        </authorList>
    </citation>
    <scope>NUCLEOTIDE SEQUENCE</scope>
</reference>
<dbReference type="AlphaFoldDB" id="A0A812NTX7"/>
<dbReference type="InterPro" id="IPR001623">
    <property type="entry name" value="DnaJ_domain"/>
</dbReference>
<dbReference type="GO" id="GO:0005737">
    <property type="term" value="C:cytoplasm"/>
    <property type="evidence" value="ECO:0007669"/>
    <property type="project" value="TreeGrafter"/>
</dbReference>
<dbReference type="EMBL" id="CAJNIZ010012225">
    <property type="protein sequence ID" value="CAE7331705.1"/>
    <property type="molecule type" value="Genomic_DNA"/>
</dbReference>
<evidence type="ECO:0000259" key="1">
    <source>
        <dbReference type="PROSITE" id="PS50053"/>
    </source>
</evidence>
<accession>A0A812NTX7</accession>
<dbReference type="InterPro" id="IPR000626">
    <property type="entry name" value="Ubiquitin-like_dom"/>
</dbReference>
<dbReference type="CDD" id="cd06257">
    <property type="entry name" value="DnaJ"/>
    <property type="match status" value="1"/>
</dbReference>
<gene>
    <name evidence="3" type="primary">UBB</name>
    <name evidence="3" type="ORF">SPIL2461_LOCUS7715</name>
</gene>
<dbReference type="PANTHER" id="PTHR43948:SF10">
    <property type="entry name" value="MRJ, ISOFORM E"/>
    <property type="match status" value="1"/>
</dbReference>
<feature type="domain" description="Ubiquitin-like" evidence="1">
    <location>
        <begin position="499"/>
        <end position="568"/>
    </location>
</feature>
<dbReference type="Proteomes" id="UP000649617">
    <property type="component" value="Unassembled WGS sequence"/>
</dbReference>
<evidence type="ECO:0000313" key="4">
    <source>
        <dbReference type="Proteomes" id="UP000649617"/>
    </source>
</evidence>
<dbReference type="SMART" id="SM00271">
    <property type="entry name" value="DnaJ"/>
    <property type="match status" value="1"/>
</dbReference>
<dbReference type="Pfam" id="PF00226">
    <property type="entry name" value="DnaJ"/>
    <property type="match status" value="1"/>
</dbReference>
<dbReference type="Gene3D" id="3.10.20.90">
    <property type="entry name" value="Phosphatidylinositol 3-kinase Catalytic Subunit, Chain A, domain 1"/>
    <property type="match status" value="3"/>
</dbReference>
<dbReference type="InterPro" id="IPR029071">
    <property type="entry name" value="Ubiquitin-like_domsf"/>
</dbReference>
<dbReference type="InterPro" id="IPR019956">
    <property type="entry name" value="Ubiquitin_dom"/>
</dbReference>
<evidence type="ECO:0000313" key="3">
    <source>
        <dbReference type="EMBL" id="CAE7331705.1"/>
    </source>
</evidence>
<dbReference type="OrthoDB" id="10250354at2759"/>
<name>A0A812NTX7_SYMPI</name>
<dbReference type="InterPro" id="IPR018253">
    <property type="entry name" value="DnaJ_domain_CS"/>
</dbReference>
<sequence>MAPAADVHSSDFYKVLGVPRDASDADITKAYRKLALKHHPDRNAERMEQAKEEFQRIGEAYEVLHDPEKRKMYDQYGKDLSQISDTLICWQDGPGNPGATYFHASPEAGSGMTGMTPEQAQKLFESVLGGRASYMFSGSGLDGMGTPGMAGMPGMSSMGGVGGIDISEIFMSMGMPGGATSSRSRRRPREPCTIPAGHQVVIHGLSSSPEHNGKNGMVRGFEQQRGRYEVQLDDGSTISVRPENLTQLCEVSVHALTSRPELNGQPGRIAGVDVTTGRYVVMVQAAAPTVVRLQPANCILTAGMCVRLKGLSRQELNGQRAQILDVDHAAGRYEVQLSEGRQIRIKFENVVCCFRLAGSSEQNFQLGDVARVSNEIRCQMYFRLLTNWQALPLENGSWVLADQSLGKFASCLSAFELQLFHAPSVHSGESVSLRKTYLHVEYLGNGVAAGIHKAQRKWWFEQLLPCRHFNTSFVECCFESEVPMTLSKIVQSEIEDESIRLAVLMVSGRALVVQARTLQTVADLKSDIEAKERIPVQEQSLIFQDETLQNSRRLHECGIRHDSCVSLVRVQPMELKIMTARAKWIVRVQPQDTVAEIKSFVNEKMSIPFEQMLFVCKGKPLEDGRPLQEMGVETGDQVALILRLKGCGQFIVETDGGTSFRVDGACADKTIADVKTAIRDRTGMAPAEQQLTFRKQVLEDAQTLDYYGIKRECKIQLARRQPQDGCRERCCFCC</sequence>
<feature type="domain" description="Ubiquitin-like" evidence="1">
    <location>
        <begin position="573"/>
        <end position="647"/>
    </location>
</feature>
<dbReference type="Gene3D" id="1.10.287.110">
    <property type="entry name" value="DnaJ domain"/>
    <property type="match status" value="1"/>
</dbReference>
<dbReference type="InterPro" id="IPR036869">
    <property type="entry name" value="J_dom_sf"/>
</dbReference>
<dbReference type="GO" id="GO:0051082">
    <property type="term" value="F:unfolded protein binding"/>
    <property type="evidence" value="ECO:0007669"/>
    <property type="project" value="TreeGrafter"/>
</dbReference>
<dbReference type="Pfam" id="PF00240">
    <property type="entry name" value="ubiquitin"/>
    <property type="match status" value="3"/>
</dbReference>
<dbReference type="GO" id="GO:0005634">
    <property type="term" value="C:nucleus"/>
    <property type="evidence" value="ECO:0007669"/>
    <property type="project" value="TreeGrafter"/>
</dbReference>
<feature type="domain" description="Ubiquitin-like" evidence="1">
    <location>
        <begin position="668"/>
        <end position="724"/>
    </location>
</feature>